<dbReference type="HOGENOM" id="CLU_3074084_0_0_1"/>
<dbReference type="InParanoid" id="A0A0C2WJG7"/>
<reference evidence="1 2" key="1">
    <citation type="submission" date="2014-04" db="EMBL/GenBank/DDBJ databases">
        <title>Evolutionary Origins and Diversification of the Mycorrhizal Mutualists.</title>
        <authorList>
            <consortium name="DOE Joint Genome Institute"/>
            <consortium name="Mycorrhizal Genomics Consortium"/>
            <person name="Kohler A."/>
            <person name="Kuo A."/>
            <person name="Nagy L.G."/>
            <person name="Floudas D."/>
            <person name="Copeland A."/>
            <person name="Barry K.W."/>
            <person name="Cichocki N."/>
            <person name="Veneault-Fourrey C."/>
            <person name="LaButti K."/>
            <person name="Lindquist E.A."/>
            <person name="Lipzen A."/>
            <person name="Lundell T."/>
            <person name="Morin E."/>
            <person name="Murat C."/>
            <person name="Riley R."/>
            <person name="Ohm R."/>
            <person name="Sun H."/>
            <person name="Tunlid A."/>
            <person name="Henrissat B."/>
            <person name="Grigoriev I.V."/>
            <person name="Hibbett D.S."/>
            <person name="Martin F."/>
        </authorList>
    </citation>
    <scope>NUCLEOTIDE SEQUENCE [LARGE SCALE GENOMIC DNA]</scope>
    <source>
        <strain evidence="1 2">Koide BX008</strain>
    </source>
</reference>
<gene>
    <name evidence="1" type="ORF">M378DRAFT_531141</name>
</gene>
<sequence>VAPISLLYGETEHSNLVSQSLPFTSRAVDQGIGATLQDAHNFSISGNAWIVNA</sequence>
<feature type="non-terminal residue" evidence="1">
    <location>
        <position position="1"/>
    </location>
</feature>
<dbReference type="Proteomes" id="UP000054549">
    <property type="component" value="Unassembled WGS sequence"/>
</dbReference>
<evidence type="ECO:0000313" key="1">
    <source>
        <dbReference type="EMBL" id="KIL56293.1"/>
    </source>
</evidence>
<dbReference type="EMBL" id="KN818432">
    <property type="protein sequence ID" value="KIL56293.1"/>
    <property type="molecule type" value="Genomic_DNA"/>
</dbReference>
<evidence type="ECO:0000313" key="2">
    <source>
        <dbReference type="Proteomes" id="UP000054549"/>
    </source>
</evidence>
<protein>
    <submittedName>
        <fullName evidence="1">Uncharacterized protein</fullName>
    </submittedName>
</protein>
<proteinExistence type="predicted"/>
<organism evidence="1 2">
    <name type="scientific">Amanita muscaria (strain Koide BX008)</name>
    <dbReference type="NCBI Taxonomy" id="946122"/>
    <lineage>
        <taxon>Eukaryota</taxon>
        <taxon>Fungi</taxon>
        <taxon>Dikarya</taxon>
        <taxon>Basidiomycota</taxon>
        <taxon>Agaricomycotina</taxon>
        <taxon>Agaricomycetes</taxon>
        <taxon>Agaricomycetidae</taxon>
        <taxon>Agaricales</taxon>
        <taxon>Pluteineae</taxon>
        <taxon>Amanitaceae</taxon>
        <taxon>Amanita</taxon>
    </lineage>
</organism>
<accession>A0A0C2WJG7</accession>
<name>A0A0C2WJG7_AMAMK</name>
<keyword evidence="2" id="KW-1185">Reference proteome</keyword>
<dbReference type="AlphaFoldDB" id="A0A0C2WJG7"/>